<dbReference type="InterPro" id="IPR050330">
    <property type="entry name" value="Bact_OuterMem_StrucFunc"/>
</dbReference>
<dbReference type="InterPro" id="IPR006665">
    <property type="entry name" value="OmpA-like"/>
</dbReference>
<dbReference type="STRING" id="1122133.SAMN02745157_3502"/>
<keyword evidence="3" id="KW-0998">Cell outer membrane</keyword>
<feature type="domain" description="OmpA-like" evidence="5">
    <location>
        <begin position="595"/>
        <end position="711"/>
    </location>
</feature>
<dbReference type="AlphaFoldDB" id="A0A1M5GS43"/>
<dbReference type="EMBL" id="FQUP01000003">
    <property type="protein sequence ID" value="SHG06447.1"/>
    <property type="molecule type" value="Genomic_DNA"/>
</dbReference>
<dbReference type="CDD" id="cd07185">
    <property type="entry name" value="OmpA_C-like"/>
    <property type="match status" value="1"/>
</dbReference>
<keyword evidence="7" id="KW-1185">Reference proteome</keyword>
<dbReference type="PANTHER" id="PTHR30329:SF21">
    <property type="entry name" value="LIPOPROTEIN YIAD-RELATED"/>
    <property type="match status" value="1"/>
</dbReference>
<dbReference type="PRINTS" id="PR01021">
    <property type="entry name" value="OMPADOMAIN"/>
</dbReference>
<dbReference type="Pfam" id="PF04972">
    <property type="entry name" value="BON"/>
    <property type="match status" value="1"/>
</dbReference>
<dbReference type="InterPro" id="IPR036737">
    <property type="entry name" value="OmpA-like_sf"/>
</dbReference>
<proteinExistence type="predicted"/>
<organism evidence="6 7">
    <name type="scientific">Kaistia soli DSM 19436</name>
    <dbReference type="NCBI Taxonomy" id="1122133"/>
    <lineage>
        <taxon>Bacteria</taxon>
        <taxon>Pseudomonadati</taxon>
        <taxon>Pseudomonadota</taxon>
        <taxon>Alphaproteobacteria</taxon>
        <taxon>Hyphomicrobiales</taxon>
        <taxon>Kaistiaceae</taxon>
        <taxon>Kaistia</taxon>
    </lineage>
</organism>
<evidence type="ECO:0000256" key="4">
    <source>
        <dbReference type="PROSITE-ProRule" id="PRU00473"/>
    </source>
</evidence>
<dbReference type="RefSeq" id="WP_073055179.1">
    <property type="nucleotide sequence ID" value="NZ_FQUP01000003.1"/>
</dbReference>
<evidence type="ECO:0000313" key="7">
    <source>
        <dbReference type="Proteomes" id="UP000184485"/>
    </source>
</evidence>
<dbReference type="Gene3D" id="3.30.1330.60">
    <property type="entry name" value="OmpA-like domain"/>
    <property type="match status" value="1"/>
</dbReference>
<protein>
    <submittedName>
        <fullName evidence="6">Outer membrane protein OmpA</fullName>
    </submittedName>
</protein>
<dbReference type="OrthoDB" id="5525824at2"/>
<evidence type="ECO:0000256" key="2">
    <source>
        <dbReference type="ARBA" id="ARBA00023136"/>
    </source>
</evidence>
<reference evidence="6 7" key="1">
    <citation type="submission" date="2016-11" db="EMBL/GenBank/DDBJ databases">
        <authorList>
            <person name="Jaros S."/>
            <person name="Januszkiewicz K."/>
            <person name="Wedrychowicz H."/>
        </authorList>
    </citation>
    <scope>NUCLEOTIDE SEQUENCE [LARGE SCALE GENOMIC DNA]</scope>
    <source>
        <strain evidence="6 7">DSM 19436</strain>
    </source>
</reference>
<dbReference type="GO" id="GO:0009279">
    <property type="term" value="C:cell outer membrane"/>
    <property type="evidence" value="ECO:0007669"/>
    <property type="project" value="UniProtKB-SubCell"/>
</dbReference>
<evidence type="ECO:0000313" key="6">
    <source>
        <dbReference type="EMBL" id="SHG06447.1"/>
    </source>
</evidence>
<evidence type="ECO:0000259" key="5">
    <source>
        <dbReference type="PROSITE" id="PS51123"/>
    </source>
</evidence>
<dbReference type="Proteomes" id="UP000184485">
    <property type="component" value="Unassembled WGS sequence"/>
</dbReference>
<dbReference type="Pfam" id="PF00691">
    <property type="entry name" value="OmpA"/>
    <property type="match status" value="1"/>
</dbReference>
<dbReference type="PROSITE" id="PS51123">
    <property type="entry name" value="OMPA_2"/>
    <property type="match status" value="1"/>
</dbReference>
<accession>A0A1M5GS43</accession>
<name>A0A1M5GS43_9HYPH</name>
<dbReference type="PANTHER" id="PTHR30329">
    <property type="entry name" value="STATOR ELEMENT OF FLAGELLAR MOTOR COMPLEX"/>
    <property type="match status" value="1"/>
</dbReference>
<evidence type="ECO:0000256" key="1">
    <source>
        <dbReference type="ARBA" id="ARBA00004442"/>
    </source>
</evidence>
<dbReference type="InterPro" id="IPR006664">
    <property type="entry name" value="OMP_bac"/>
</dbReference>
<keyword evidence="2 4" id="KW-0472">Membrane</keyword>
<dbReference type="InterPro" id="IPR007055">
    <property type="entry name" value="BON_dom"/>
</dbReference>
<dbReference type="Gene3D" id="3.40.1520.20">
    <property type="match status" value="4"/>
</dbReference>
<dbReference type="SUPFAM" id="SSF103088">
    <property type="entry name" value="OmpA-like"/>
    <property type="match status" value="1"/>
</dbReference>
<evidence type="ECO:0000256" key="3">
    <source>
        <dbReference type="ARBA" id="ARBA00023237"/>
    </source>
</evidence>
<gene>
    <name evidence="6" type="ORF">SAMN02745157_3502</name>
</gene>
<comment type="subcellular location">
    <subcellularLocation>
        <location evidence="1">Cell outer membrane</location>
    </subcellularLocation>
</comment>
<sequence length="711" mass="73760">MAGLRFVLAAGLLLVSLLTAAVFVLAAGPMASDLAARVDQQLVDAGQSWASVAVDGQTAILSGTAPTLEAQRLAIAAASGVWGIRRVVDASAILPLQASYVFTLARSADGLTLTGYLPSGDVRLALKTDMATRLSGVPVTDNTTLARGQPVDFIGLAQFAVARVAELSEGTATLAGPSLSIDGTAKDEASFASAADALTHGLPPSIELRTVRILPPRAATFTWRVNYDGHTAVITGFVPSELARGAIRSALAAAGPGITIDDQTRLASGAPEGFGSAAAFAATQLPHLSEGFALIEGAVLTLSGKAKSVDDHQAMLADLGARRDKTEEGVTIGSVDVEPPFVDPYVWRATREADRVILSGYVPTEGAEKQIAAEATRQFPSLRIEDRLAIAAGDPKMDWIGALRFSLGQLALLGQGAVSLTGRNYGIEGEAASVADFKTLTEQLKRTLPASMTLGRNAVAPAAVSPFVFGILRTDRGLTLSGYVPTDEMTAAILAAAKPLFPDGEIELGLDRASGAPDGLQEGVLAALQAVSRLAAGHAVLTDRQLDLSGAAVSDGARQAIEADLTAALPEGYVLSSAIIVAVGGDPLSAPECQQALDVELSRQQIVFDEDDASIQPQSFGLVDRLAAIVQRCPAARVEISGHTDSAGSARRNKALSADEAENVLERLVADGVRRERLTAVGYGESKPVASNATADGRDRNNRIVFTVESR</sequence>